<dbReference type="RefSeq" id="WP_236114029.1">
    <property type="nucleotide sequence ID" value="NZ_JAKGTI010000001.1"/>
</dbReference>
<accession>A0ABS9E8I0</accession>
<protein>
    <recommendedName>
        <fullName evidence="4">TrkH family potassium uptake protein</fullName>
    </recommendedName>
</protein>
<evidence type="ECO:0000313" key="3">
    <source>
        <dbReference type="Proteomes" id="UP001201217"/>
    </source>
</evidence>
<feature type="transmembrane region" description="Helical" evidence="1">
    <location>
        <begin position="176"/>
        <end position="197"/>
    </location>
</feature>
<name>A0ABS9E8I0_9HYPH</name>
<evidence type="ECO:0000256" key="1">
    <source>
        <dbReference type="SAM" id="Phobius"/>
    </source>
</evidence>
<comment type="caution">
    <text evidence="2">The sequence shown here is derived from an EMBL/GenBank/DDBJ whole genome shotgun (WGS) entry which is preliminary data.</text>
</comment>
<evidence type="ECO:0000313" key="2">
    <source>
        <dbReference type="EMBL" id="MCF4098512.1"/>
    </source>
</evidence>
<sequence length="475" mass="51180">MPTIIVFSAIIVFGLSLCLLVPLIVAFTGPDWAAVEGFTLMAIALFLLSGGLILALYRKVRRLRRGDMFLLSVCVWFSLCLAGALPFILLEGQRADFALIESVSAATTLGVTPFPVEKITSAMAAYRGVLGWYGGLLTLSIIIYILAPFQVGGLPNRDLRFVLHGTTSGSPKLMRTLGEIAVPYATLTFTCFLLLLVQGVRPLTALLAAFSSLSTNGFLPTQSGGTIFNNYTAEITLIIFMLIGGTSIIWHKMVVFRRFDLLGEHRESMALISLVVITALLLFTAQTLIFSGQRHPSFLANVFDVTALMTTTGILHNQNMGSGVPLTLAWMLAIGGATTYSTAGGITLHRLGTMLEQSINQARQLVFPHAVLANVKISGHSLDARNVKAVWSYFFLFILSLSVALMAFSALGYEFGQAFSLAVGSLNSIASLTELGLDSGGEHSRQALILMAIFAFAGRVEILIIFAAIANLLRQ</sequence>
<dbReference type="PANTHER" id="PTHR32024:SF2">
    <property type="entry name" value="TRK SYSTEM POTASSIUM UPTAKE PROTEIN TRKG-RELATED"/>
    <property type="match status" value="1"/>
</dbReference>
<proteinExistence type="predicted"/>
<keyword evidence="1" id="KW-1133">Transmembrane helix</keyword>
<gene>
    <name evidence="2" type="ORF">L1I42_08425</name>
</gene>
<dbReference type="PANTHER" id="PTHR32024">
    <property type="entry name" value="TRK SYSTEM POTASSIUM UPTAKE PROTEIN TRKG-RELATED"/>
    <property type="match status" value="1"/>
</dbReference>
<evidence type="ECO:0008006" key="4">
    <source>
        <dbReference type="Google" id="ProtNLM"/>
    </source>
</evidence>
<feature type="transmembrane region" description="Helical" evidence="1">
    <location>
        <begin position="328"/>
        <end position="348"/>
    </location>
</feature>
<feature type="transmembrane region" description="Helical" evidence="1">
    <location>
        <begin position="270"/>
        <end position="291"/>
    </location>
</feature>
<organism evidence="2 3">
    <name type="scientific">Maritalea mediterranea</name>
    <dbReference type="NCBI Taxonomy" id="2909667"/>
    <lineage>
        <taxon>Bacteria</taxon>
        <taxon>Pseudomonadati</taxon>
        <taxon>Pseudomonadota</taxon>
        <taxon>Alphaproteobacteria</taxon>
        <taxon>Hyphomicrobiales</taxon>
        <taxon>Devosiaceae</taxon>
        <taxon>Maritalea</taxon>
    </lineage>
</organism>
<keyword evidence="1" id="KW-0472">Membrane</keyword>
<keyword evidence="3" id="KW-1185">Reference proteome</keyword>
<dbReference type="EMBL" id="JAKGTI010000001">
    <property type="protein sequence ID" value="MCF4098512.1"/>
    <property type="molecule type" value="Genomic_DNA"/>
</dbReference>
<dbReference type="Proteomes" id="UP001201217">
    <property type="component" value="Unassembled WGS sequence"/>
</dbReference>
<feature type="transmembrane region" description="Helical" evidence="1">
    <location>
        <begin position="298"/>
        <end position="316"/>
    </location>
</feature>
<keyword evidence="1" id="KW-0812">Transmembrane</keyword>
<feature type="transmembrane region" description="Helical" evidence="1">
    <location>
        <begin position="390"/>
        <end position="412"/>
    </location>
</feature>
<feature type="transmembrane region" description="Helical" evidence="1">
    <location>
        <begin position="449"/>
        <end position="473"/>
    </location>
</feature>
<feature type="transmembrane region" description="Helical" evidence="1">
    <location>
        <begin position="231"/>
        <end position="250"/>
    </location>
</feature>
<feature type="transmembrane region" description="Helical" evidence="1">
    <location>
        <begin position="37"/>
        <end position="57"/>
    </location>
</feature>
<reference evidence="2 3" key="1">
    <citation type="submission" date="2022-01" db="EMBL/GenBank/DDBJ databases">
        <title>Maritalea mediterranea sp. nov., isolated from marine plastic residues from the Malva-rosa beach (Valencia, Spain).</title>
        <authorList>
            <person name="Vidal-Verdu A."/>
            <person name="Molina-Menor E."/>
            <person name="Pascual J."/>
            <person name="Pereto J."/>
            <person name="Porcar M."/>
        </authorList>
    </citation>
    <scope>NUCLEOTIDE SEQUENCE [LARGE SCALE GENOMIC DNA]</scope>
    <source>
        <strain evidence="2 3">P4.10X</strain>
    </source>
</reference>
<feature type="transmembrane region" description="Helical" evidence="1">
    <location>
        <begin position="5"/>
        <end position="25"/>
    </location>
</feature>
<feature type="transmembrane region" description="Helical" evidence="1">
    <location>
        <begin position="130"/>
        <end position="155"/>
    </location>
</feature>
<feature type="transmembrane region" description="Helical" evidence="1">
    <location>
        <begin position="69"/>
        <end position="89"/>
    </location>
</feature>